<dbReference type="PaxDb" id="2903-EOD27686"/>
<dbReference type="InterPro" id="IPR012340">
    <property type="entry name" value="NA-bd_OB-fold"/>
</dbReference>
<organism evidence="2 3">
    <name type="scientific">Emiliania huxleyi (strain CCMP1516)</name>
    <dbReference type="NCBI Taxonomy" id="280463"/>
    <lineage>
        <taxon>Eukaryota</taxon>
        <taxon>Haptista</taxon>
        <taxon>Haptophyta</taxon>
        <taxon>Prymnesiophyceae</taxon>
        <taxon>Isochrysidales</taxon>
        <taxon>Noelaerhabdaceae</taxon>
        <taxon>Emiliania</taxon>
    </lineage>
</organism>
<reference evidence="3" key="1">
    <citation type="journal article" date="2013" name="Nature">
        <title>Pan genome of the phytoplankton Emiliania underpins its global distribution.</title>
        <authorList>
            <person name="Read B.A."/>
            <person name="Kegel J."/>
            <person name="Klute M.J."/>
            <person name="Kuo A."/>
            <person name="Lefebvre S.C."/>
            <person name="Maumus F."/>
            <person name="Mayer C."/>
            <person name="Miller J."/>
            <person name="Monier A."/>
            <person name="Salamov A."/>
            <person name="Young J."/>
            <person name="Aguilar M."/>
            <person name="Claverie J.M."/>
            <person name="Frickenhaus S."/>
            <person name="Gonzalez K."/>
            <person name="Herman E.K."/>
            <person name="Lin Y.C."/>
            <person name="Napier J."/>
            <person name="Ogata H."/>
            <person name="Sarno A.F."/>
            <person name="Shmutz J."/>
            <person name="Schroeder D."/>
            <person name="de Vargas C."/>
            <person name="Verret F."/>
            <person name="von Dassow P."/>
            <person name="Valentin K."/>
            <person name="Van de Peer Y."/>
            <person name="Wheeler G."/>
            <person name="Dacks J.B."/>
            <person name="Delwiche C.F."/>
            <person name="Dyhrman S.T."/>
            <person name="Glockner G."/>
            <person name="John U."/>
            <person name="Richards T."/>
            <person name="Worden A.Z."/>
            <person name="Zhang X."/>
            <person name="Grigoriev I.V."/>
            <person name="Allen A.E."/>
            <person name="Bidle K."/>
            <person name="Borodovsky M."/>
            <person name="Bowler C."/>
            <person name="Brownlee C."/>
            <person name="Cock J.M."/>
            <person name="Elias M."/>
            <person name="Gladyshev V.N."/>
            <person name="Groth M."/>
            <person name="Guda C."/>
            <person name="Hadaegh A."/>
            <person name="Iglesias-Rodriguez M.D."/>
            <person name="Jenkins J."/>
            <person name="Jones B.M."/>
            <person name="Lawson T."/>
            <person name="Leese F."/>
            <person name="Lindquist E."/>
            <person name="Lobanov A."/>
            <person name="Lomsadze A."/>
            <person name="Malik S.B."/>
            <person name="Marsh M.E."/>
            <person name="Mackinder L."/>
            <person name="Mock T."/>
            <person name="Mueller-Roeber B."/>
            <person name="Pagarete A."/>
            <person name="Parker M."/>
            <person name="Probert I."/>
            <person name="Quesneville H."/>
            <person name="Raines C."/>
            <person name="Rensing S.A."/>
            <person name="Riano-Pachon D.M."/>
            <person name="Richier S."/>
            <person name="Rokitta S."/>
            <person name="Shiraiwa Y."/>
            <person name="Soanes D.M."/>
            <person name="van der Giezen M."/>
            <person name="Wahlund T.M."/>
            <person name="Williams B."/>
            <person name="Wilson W."/>
            <person name="Wolfe G."/>
            <person name="Wurch L.L."/>
        </authorList>
    </citation>
    <scope>NUCLEOTIDE SEQUENCE</scope>
</reference>
<dbReference type="AlphaFoldDB" id="A0A0D3JW01"/>
<feature type="region of interest" description="Disordered" evidence="1">
    <location>
        <begin position="98"/>
        <end position="133"/>
    </location>
</feature>
<dbReference type="PANTHER" id="PTHR13454">
    <property type="entry name" value="PROTEIN MCM10 HOMOLOG"/>
    <property type="match status" value="1"/>
</dbReference>
<dbReference type="RefSeq" id="XP_005780115.1">
    <property type="nucleotide sequence ID" value="XM_005780058.1"/>
</dbReference>
<evidence type="ECO:0008006" key="4">
    <source>
        <dbReference type="Google" id="ProtNLM"/>
    </source>
</evidence>
<name>A0A0D3JW01_EMIH1</name>
<proteinExistence type="predicted"/>
<dbReference type="STRING" id="2903.R1EXF4"/>
<feature type="region of interest" description="Disordered" evidence="1">
    <location>
        <begin position="339"/>
        <end position="368"/>
    </location>
</feature>
<keyword evidence="3" id="KW-1185">Reference proteome</keyword>
<dbReference type="InterPro" id="IPR040184">
    <property type="entry name" value="Mcm10"/>
</dbReference>
<dbReference type="KEGG" id="ehx:EMIHUDRAFT_204597"/>
<dbReference type="HOGENOM" id="CLU_537981_0_0_1"/>
<evidence type="ECO:0000313" key="2">
    <source>
        <dbReference type="EnsemblProtists" id="EOD27686"/>
    </source>
</evidence>
<evidence type="ECO:0000313" key="3">
    <source>
        <dbReference type="Proteomes" id="UP000013827"/>
    </source>
</evidence>
<feature type="compositionally biased region" description="Acidic residues" evidence="1">
    <location>
        <begin position="413"/>
        <end position="422"/>
    </location>
</feature>
<dbReference type="GO" id="GO:0003697">
    <property type="term" value="F:single-stranded DNA binding"/>
    <property type="evidence" value="ECO:0007669"/>
    <property type="project" value="InterPro"/>
</dbReference>
<accession>A0A0D3JW01</accession>
<dbReference type="Proteomes" id="UP000013827">
    <property type="component" value="Unassembled WGS sequence"/>
</dbReference>
<dbReference type="GeneID" id="17273231"/>
<dbReference type="GO" id="GO:0003688">
    <property type="term" value="F:DNA replication origin binding"/>
    <property type="evidence" value="ECO:0007669"/>
    <property type="project" value="TreeGrafter"/>
</dbReference>
<evidence type="ECO:0000256" key="1">
    <source>
        <dbReference type="SAM" id="MobiDB-lite"/>
    </source>
</evidence>
<feature type="region of interest" description="Disordered" evidence="1">
    <location>
        <begin position="406"/>
        <end position="436"/>
    </location>
</feature>
<dbReference type="PANTHER" id="PTHR13454:SF11">
    <property type="entry name" value="PROTEIN MCM10 HOMOLOG"/>
    <property type="match status" value="1"/>
</dbReference>
<dbReference type="Gene3D" id="2.40.50.140">
    <property type="entry name" value="Nucleic acid-binding proteins"/>
    <property type="match status" value="1"/>
</dbReference>
<dbReference type="GO" id="GO:0043596">
    <property type="term" value="C:nuclear replication fork"/>
    <property type="evidence" value="ECO:0007669"/>
    <property type="project" value="TreeGrafter"/>
</dbReference>
<protein>
    <recommendedName>
        <fullName evidence="4">Zinc finger Mcm10/DnaG-type domain-containing protein</fullName>
    </recommendedName>
</protein>
<dbReference type="GO" id="GO:0006270">
    <property type="term" value="P:DNA replication initiation"/>
    <property type="evidence" value="ECO:0007669"/>
    <property type="project" value="InterPro"/>
</dbReference>
<sequence length="507" mass="53456">MLPSREVVAARFAAAVRQAKSERIPPPPGAACRGRLACDVDRSEEAELRRLESGAPVTASVHVNLIDDDEAPPQESGRTPLDELDAIDDSALMEAVEAAAAERSGGEAPGLAPWYSKRAAPAGSSDDGDDGAEPIEAAKARQPAVASGGEEAGAAASCEEARAEGAVRRLALLETCALSGIGLGERAVSDGELRERIESDGCRFMRLDALGAHTVACSSAWGSVGILTRVEQRTTGKGHPPASLHVWLHDQAHRAGLRAERGQVFAVLAPRLIPQARGQTGHWQCSVSRAPQLLRVGYAANLGRCKADSAASGVRCSALVLRSHSPYCAGHLAQAAQLAPTQRADDRSMEEPAAPLHPPELKALRPGEACGGSELRKQKELQAEFGRRSKSIGGRNLVQRVVAEQQRNAAREDDGEDDEDELVVGPPPKQQRAAEGGVRFGWEAVASRAGEAALRDKASSAVVQQDAVMSSVFGEARGDGDEARAALLAQVNEAAQKNARLELQSRY</sequence>
<dbReference type="EnsemblProtists" id="EOD27686">
    <property type="protein sequence ID" value="EOD27686"/>
    <property type="gene ID" value="EMIHUDRAFT_204597"/>
</dbReference>
<reference evidence="2" key="2">
    <citation type="submission" date="2024-10" db="UniProtKB">
        <authorList>
            <consortium name="EnsemblProtists"/>
        </authorList>
    </citation>
    <scope>IDENTIFICATION</scope>
</reference>